<dbReference type="OrthoDB" id="9804196at2"/>
<dbReference type="SUPFAM" id="SSF53756">
    <property type="entry name" value="UDP-Glycosyltransferase/glycogen phosphorylase"/>
    <property type="match status" value="1"/>
</dbReference>
<dbReference type="InterPro" id="IPR028098">
    <property type="entry name" value="Glyco_trans_4-like_N"/>
</dbReference>
<evidence type="ECO:0000313" key="4">
    <source>
        <dbReference type="Proteomes" id="UP000030647"/>
    </source>
</evidence>
<proteinExistence type="predicted"/>
<keyword evidence="4" id="KW-1185">Reference proteome</keyword>
<gene>
    <name evidence="3" type="ORF">L248_0701</name>
</gene>
<feature type="domain" description="Glycosyl transferase family 1" evidence="1">
    <location>
        <begin position="184"/>
        <end position="323"/>
    </location>
</feature>
<dbReference type="HOGENOM" id="CLU_009583_0_3_9"/>
<reference evidence="4" key="1">
    <citation type="journal article" date="2013" name="Genome Announc.">
        <title>Whole-Genome Sequencing of Lactobacillus shenzhenensis Strain LY-73T.</title>
        <authorList>
            <person name="Lin Z."/>
            <person name="Liu Z."/>
            <person name="Yang R."/>
            <person name="Zou Y."/>
            <person name="Wan D."/>
            <person name="Chen J."/>
            <person name="Guo M."/>
            <person name="Zhao J."/>
            <person name="Fang C."/>
            <person name="Yang R."/>
            <person name="Liu F."/>
        </authorList>
    </citation>
    <scope>NUCLEOTIDE SEQUENCE [LARGE SCALE GENOMIC DNA]</scope>
    <source>
        <strain evidence="4">LY-73</strain>
    </source>
</reference>
<organism evidence="3 4">
    <name type="scientific">Schleiferilactobacillus shenzhenensis LY-73</name>
    <dbReference type="NCBI Taxonomy" id="1231336"/>
    <lineage>
        <taxon>Bacteria</taxon>
        <taxon>Bacillati</taxon>
        <taxon>Bacillota</taxon>
        <taxon>Bacilli</taxon>
        <taxon>Lactobacillales</taxon>
        <taxon>Lactobacillaceae</taxon>
        <taxon>Schleiferilactobacillus</taxon>
    </lineage>
</organism>
<name>U4TKB2_9LACO</name>
<evidence type="ECO:0000313" key="3">
    <source>
        <dbReference type="EMBL" id="ERL64644.1"/>
    </source>
</evidence>
<dbReference type="CDD" id="cd03811">
    <property type="entry name" value="GT4_GT28_WabH-like"/>
    <property type="match status" value="1"/>
</dbReference>
<sequence length="368" mass="39984">MTKVLHINAGLENGGGLTHIVSLLQDWQGPAVHLLVFAEGPVAQAARAAGIPTTVLHFKSRYDLGVLKSLADFINAGGYDIVHAHGARAVLFLRLISRRIRCLKVATVHSDPQLDFMGRGVIGDAFTKLYISSLKKMDHLYPVSSPFYDRLRSFGIPADRLTLILNGITFAAAPPVRTAHTGFNMIYVARLHPVKDHALLLRALAQVHLPHAHLWLVGDGPEQAALQQLAADLHLTDTITFSGFQTPAQIRALYLRMDLALLTSISESFPLVLLEAANAGVPVLSSKVGDVAKLVAHPDLGYLFTPGDQAGLAAQLQAAYRDWGLGTLAAKGSALRTYAAAHFSLHQLQDTLWHSYQDLLRKEPVRHG</sequence>
<dbReference type="PANTHER" id="PTHR12526:SF638">
    <property type="entry name" value="SPORE COAT PROTEIN SA"/>
    <property type="match status" value="1"/>
</dbReference>
<accession>U4TKB2</accession>
<protein>
    <recommendedName>
        <fullName evidence="5">Glycosyltransferase</fullName>
    </recommendedName>
</protein>
<dbReference type="Proteomes" id="UP000030647">
    <property type="component" value="Unassembled WGS sequence"/>
</dbReference>
<dbReference type="InterPro" id="IPR001296">
    <property type="entry name" value="Glyco_trans_1"/>
</dbReference>
<feature type="domain" description="Glycosyltransferase subfamily 4-like N-terminal" evidence="2">
    <location>
        <begin position="14"/>
        <end position="168"/>
    </location>
</feature>
<dbReference type="GO" id="GO:0016757">
    <property type="term" value="F:glycosyltransferase activity"/>
    <property type="evidence" value="ECO:0007669"/>
    <property type="project" value="InterPro"/>
</dbReference>
<dbReference type="EMBL" id="KI271594">
    <property type="protein sequence ID" value="ERL64644.1"/>
    <property type="molecule type" value="Genomic_DNA"/>
</dbReference>
<dbReference type="Pfam" id="PF13439">
    <property type="entry name" value="Glyco_transf_4"/>
    <property type="match status" value="1"/>
</dbReference>
<dbReference type="Pfam" id="PF00534">
    <property type="entry name" value="Glycos_transf_1"/>
    <property type="match status" value="1"/>
</dbReference>
<dbReference type="RefSeq" id="WP_022530033.1">
    <property type="nucleotide sequence ID" value="NZ_KI271594.1"/>
</dbReference>
<dbReference type="STRING" id="1231336.L248_0701"/>
<evidence type="ECO:0000259" key="2">
    <source>
        <dbReference type="Pfam" id="PF13439"/>
    </source>
</evidence>
<dbReference type="AlphaFoldDB" id="U4TKB2"/>
<evidence type="ECO:0000259" key="1">
    <source>
        <dbReference type="Pfam" id="PF00534"/>
    </source>
</evidence>
<dbReference type="Gene3D" id="3.40.50.2000">
    <property type="entry name" value="Glycogen Phosphorylase B"/>
    <property type="match status" value="2"/>
</dbReference>
<dbReference type="PANTHER" id="PTHR12526">
    <property type="entry name" value="GLYCOSYLTRANSFERASE"/>
    <property type="match status" value="1"/>
</dbReference>
<dbReference type="eggNOG" id="COG0438">
    <property type="taxonomic scope" value="Bacteria"/>
</dbReference>
<evidence type="ECO:0008006" key="5">
    <source>
        <dbReference type="Google" id="ProtNLM"/>
    </source>
</evidence>